<reference evidence="2" key="1">
    <citation type="submission" date="2023-07" db="EMBL/GenBank/DDBJ databases">
        <title>Genomic Encyclopedia of Type Strains, Phase IV (KMG-IV): sequencing the most valuable type-strain genomes for metagenomic binning, comparative biology and taxonomic classification.</title>
        <authorList>
            <person name="Goeker M."/>
        </authorList>
    </citation>
    <scope>NUCLEOTIDE SEQUENCE</scope>
    <source>
        <strain evidence="2">DSM 24202</strain>
    </source>
</reference>
<name>A0AAE3VET0_9BACT</name>
<organism evidence="2 3">
    <name type="scientific">Oligosphaera ethanolica</name>
    <dbReference type="NCBI Taxonomy" id="760260"/>
    <lineage>
        <taxon>Bacteria</taxon>
        <taxon>Pseudomonadati</taxon>
        <taxon>Lentisphaerota</taxon>
        <taxon>Oligosphaeria</taxon>
        <taxon>Oligosphaerales</taxon>
        <taxon>Oligosphaeraceae</taxon>
        <taxon>Oligosphaera</taxon>
    </lineage>
</organism>
<dbReference type="RefSeq" id="WP_307260545.1">
    <property type="nucleotide sequence ID" value="NZ_JAUSVL010000001.1"/>
</dbReference>
<dbReference type="Proteomes" id="UP001238163">
    <property type="component" value="Unassembled WGS sequence"/>
</dbReference>
<dbReference type="EMBL" id="JAUSVL010000001">
    <property type="protein sequence ID" value="MDQ0289192.1"/>
    <property type="molecule type" value="Genomic_DNA"/>
</dbReference>
<dbReference type="AlphaFoldDB" id="A0AAE3VET0"/>
<proteinExistence type="predicted"/>
<feature type="chain" id="PRO_5042122271" evidence="1">
    <location>
        <begin position="22"/>
        <end position="309"/>
    </location>
</feature>
<keyword evidence="1" id="KW-0732">Signal</keyword>
<sequence length="309" mass="33667">MKNTLTLILMLVIACCTALTAAPQRFLGVDESRGQLIYVDTADASKSWALSLPVKCRDIQLIGKQRVLLSGSNGYYEYDLATRSCVKTFSKPDYAGTMSVRRTPEGRTLIGCIQQGNTVIYELGANDELLRQALFSGRKSLRLMRVTRDDTLLFGGPDNTIVEADMSGVIRREIVIPGGRHVYQALRLPGGSTVVASGYGSAVIEFAADGKELRRFAASADDKARGVNTQFFAGMQILPDGTVVVCNWTGHRPEDSQKGPQLLQFDQDGKLVWTWHDSAFAGTLHGVIVLDHLNADVLCDDSNGVLAPR</sequence>
<keyword evidence="3" id="KW-1185">Reference proteome</keyword>
<dbReference type="PROSITE" id="PS51257">
    <property type="entry name" value="PROKAR_LIPOPROTEIN"/>
    <property type="match status" value="1"/>
</dbReference>
<evidence type="ECO:0000313" key="3">
    <source>
        <dbReference type="Proteomes" id="UP001238163"/>
    </source>
</evidence>
<comment type="caution">
    <text evidence="2">The sequence shown here is derived from an EMBL/GenBank/DDBJ whole genome shotgun (WGS) entry which is preliminary data.</text>
</comment>
<dbReference type="SUPFAM" id="SSF63829">
    <property type="entry name" value="Calcium-dependent phosphotriesterase"/>
    <property type="match status" value="1"/>
</dbReference>
<gene>
    <name evidence="2" type="ORF">J3R75_001299</name>
</gene>
<accession>A0AAE3VET0</accession>
<evidence type="ECO:0000313" key="2">
    <source>
        <dbReference type="EMBL" id="MDQ0289192.1"/>
    </source>
</evidence>
<evidence type="ECO:0000256" key="1">
    <source>
        <dbReference type="SAM" id="SignalP"/>
    </source>
</evidence>
<protein>
    <submittedName>
        <fullName evidence="2">Uncharacterized protein</fullName>
    </submittedName>
</protein>
<feature type="signal peptide" evidence="1">
    <location>
        <begin position="1"/>
        <end position="21"/>
    </location>
</feature>